<name>A0A976FN74_BRELC</name>
<feature type="transmembrane region" description="Helical" evidence="2">
    <location>
        <begin position="41"/>
        <end position="64"/>
    </location>
</feature>
<feature type="region of interest" description="Disordered" evidence="1">
    <location>
        <begin position="1"/>
        <end position="22"/>
    </location>
</feature>
<comment type="caution">
    <text evidence="3">The sequence shown here is derived from an EMBL/GenBank/DDBJ whole genome shotgun (WGS) entry which is preliminary data.</text>
</comment>
<proteinExistence type="predicted"/>
<evidence type="ECO:0000256" key="2">
    <source>
        <dbReference type="SAM" id="Phobius"/>
    </source>
</evidence>
<dbReference type="KEGG" id="blac:94344605"/>
<evidence type="ECO:0000313" key="4">
    <source>
        <dbReference type="Proteomes" id="UP000294530"/>
    </source>
</evidence>
<dbReference type="EMBL" id="SHOA02000019">
    <property type="protein sequence ID" value="TDH69967.1"/>
    <property type="molecule type" value="Genomic_DNA"/>
</dbReference>
<sequence length="474" mass="51618">MENGPNDYTTMRSTRDSDLSALTMHTDEKNDLVEKQKKRRLTIILIGLALLGVIVVSVLISISVNGSSSVHTESAQESKAPLLSSDDANDLTQSSSPIQIDPDPINPGQVNLKRLKDDSTSTIDQYKSPSSLSLNSYNTSGSLSDASDASLNQDDISTWKPEGNDTSPISTPFSTVPPAQDPTQSASGKALSYSLVDFDWTDPSKWEYASGASVSTSMVTPRGIILTPDNSAEPIRTKEGWRGEKVVYIEWDRSSTSDTNIWMLNTKLQDQFGKNNGWPYWGELDLFEMFTQDARSIPSFDYSGFREFSDVSSYGQLTLHMGPAQENGSPCFCPSSHTKSLWYRDTPSMTSGCTAQFSNDPSNSIAAVWGSDSTGKYLQLIQNPTITTGEKLNGVDTFDVTPGSGAVTSKIYNNAELFWGVEATAACAQAGGHNANTGFPFFESFRLVLEEQKKGDSSASFTVKKIQIFTKNNA</sequence>
<gene>
    <name evidence="3" type="ORF">CCR75_000828</name>
</gene>
<accession>A0A976FN74</accession>
<keyword evidence="2" id="KW-1133">Transmembrane helix</keyword>
<reference evidence="3 4" key="1">
    <citation type="journal article" date="2021" name="Genome Biol.">
        <title>AFLAP: assembly-free linkage analysis pipeline using k-mers from genome sequencing data.</title>
        <authorList>
            <person name="Fletcher K."/>
            <person name="Zhang L."/>
            <person name="Gil J."/>
            <person name="Han R."/>
            <person name="Cavanaugh K."/>
            <person name="Michelmore R."/>
        </authorList>
    </citation>
    <scope>NUCLEOTIDE SEQUENCE [LARGE SCALE GENOMIC DNA]</scope>
    <source>
        <strain evidence="3 4">SF5</strain>
    </source>
</reference>
<evidence type="ECO:0000313" key="3">
    <source>
        <dbReference type="EMBL" id="TDH69967.1"/>
    </source>
</evidence>
<dbReference type="RefSeq" id="XP_067819466.1">
    <property type="nucleotide sequence ID" value="XM_067958934.1"/>
</dbReference>
<dbReference type="OrthoDB" id="62362at2759"/>
<feature type="compositionally biased region" description="Low complexity" evidence="1">
    <location>
        <begin position="142"/>
        <end position="151"/>
    </location>
</feature>
<evidence type="ECO:0000256" key="1">
    <source>
        <dbReference type="SAM" id="MobiDB-lite"/>
    </source>
</evidence>
<feature type="compositionally biased region" description="Polar residues" evidence="1">
    <location>
        <begin position="164"/>
        <end position="174"/>
    </location>
</feature>
<keyword evidence="2" id="KW-0472">Membrane</keyword>
<feature type="compositionally biased region" description="Polar residues" evidence="1">
    <location>
        <begin position="1"/>
        <end position="12"/>
    </location>
</feature>
<organism evidence="3 4">
    <name type="scientific">Bremia lactucae</name>
    <name type="common">Lettuce downy mildew</name>
    <dbReference type="NCBI Taxonomy" id="4779"/>
    <lineage>
        <taxon>Eukaryota</taxon>
        <taxon>Sar</taxon>
        <taxon>Stramenopiles</taxon>
        <taxon>Oomycota</taxon>
        <taxon>Peronosporomycetes</taxon>
        <taxon>Peronosporales</taxon>
        <taxon>Peronosporaceae</taxon>
        <taxon>Bremia</taxon>
    </lineage>
</organism>
<keyword evidence="4" id="KW-1185">Reference proteome</keyword>
<protein>
    <submittedName>
        <fullName evidence="3">Uncharacterized protein</fullName>
    </submittedName>
</protein>
<feature type="region of interest" description="Disordered" evidence="1">
    <location>
        <begin position="75"/>
        <end position="187"/>
    </location>
</feature>
<dbReference type="AlphaFoldDB" id="A0A976FN74"/>
<feature type="compositionally biased region" description="Polar residues" evidence="1">
    <location>
        <begin position="120"/>
        <end position="141"/>
    </location>
</feature>
<keyword evidence="2" id="KW-0812">Transmembrane</keyword>
<dbReference type="Proteomes" id="UP000294530">
    <property type="component" value="Unassembled WGS sequence"/>
</dbReference>
<dbReference type="GeneID" id="94344605"/>